<reference evidence="9" key="1">
    <citation type="journal article" date="2023" name="Mol. Biol. Evol.">
        <title>Third-Generation Sequencing Reveals the Adaptive Role of the Epigenome in Three Deep-Sea Polychaetes.</title>
        <authorList>
            <person name="Perez M."/>
            <person name="Aroh O."/>
            <person name="Sun Y."/>
            <person name="Lan Y."/>
            <person name="Juniper S.K."/>
            <person name="Young C.R."/>
            <person name="Angers B."/>
            <person name="Qian P.Y."/>
        </authorList>
    </citation>
    <scope>NUCLEOTIDE SEQUENCE</scope>
    <source>
        <strain evidence="9">R07B-5</strain>
    </source>
</reference>
<evidence type="ECO:0000259" key="7">
    <source>
        <dbReference type="PROSITE" id="PS50227"/>
    </source>
</evidence>
<dbReference type="AlphaFoldDB" id="A0AAD9P2K6"/>
<proteinExistence type="predicted"/>
<dbReference type="PANTHER" id="PTHR19325">
    <property type="entry name" value="COMPLEMENT COMPONENT-RELATED SUSHI DOMAIN-CONTAINING"/>
    <property type="match status" value="1"/>
</dbReference>
<sequence length="526" mass="58047">MRFPDGTDQAEIRCIGRGDWYPNIGTCKARRCSALPYVDNTRVVGAYTCDVHAKATFHCLQGSYFEDGTAQKTISCRSDLEWEDIEGCRVRRCPKLVIRNGHVTESGVEYNGIVTARCHAGYSFKDGTTVVVVQCLERGWNWTQVDCIAIMCTRRPEITKVLFPIAIFRASHVGDVDRFGDVIRYNCKRGERFMDGTTTKWIKCNASGLWNDTDSDNCASARCPPLPSIPGVKPVRRLALNGTTTEFRCDPGKVFHDGSASQLVYCDGTAWNGSATKCEPLHCGEIRPSEYGMVNWTETVFGSVVRHSCALGYTFDAGRTVDVRCNETGDWSPETGQCRLVDCGLPPVVFYSSRVANIVTTFGSTVTIKCFSGYWLRKGVFSAAINCSDQGTWQPVLGHCRVVKCRAFAKWNGMVANTTKRTARTVVNVMCGNARMFTDGQTVKVATCGDQGAWKPEVPDCVDRVKSAKFLAPLREATRAQVIGAAAIALVVALGVAMVAADVTNLKRSTTTRKKKKKMSRRKRRN</sequence>
<dbReference type="PANTHER" id="PTHR19325:SF575">
    <property type="entry name" value="LOCOMOTION-RELATED PROTEIN HIKARU GENKI"/>
    <property type="match status" value="1"/>
</dbReference>
<dbReference type="Proteomes" id="UP001209878">
    <property type="component" value="Unassembled WGS sequence"/>
</dbReference>
<accession>A0AAD9P2K6</accession>
<dbReference type="SUPFAM" id="SSF57535">
    <property type="entry name" value="Complement control module/SCR domain"/>
    <property type="match status" value="5"/>
</dbReference>
<evidence type="ECO:0000313" key="9">
    <source>
        <dbReference type="EMBL" id="KAK2186998.1"/>
    </source>
</evidence>
<keyword evidence="10" id="KW-1185">Reference proteome</keyword>
<comment type="caution">
    <text evidence="9">The sequence shown here is derived from an EMBL/GenBank/DDBJ whole genome shotgun (WGS) entry which is preliminary data.</text>
</comment>
<evidence type="ECO:0000256" key="6">
    <source>
        <dbReference type="SAM" id="Phobius"/>
    </source>
</evidence>
<protein>
    <submittedName>
        <fullName evidence="9">Uncharacterized protein</fullName>
    </submittedName>
</protein>
<dbReference type="Gene3D" id="2.10.70.10">
    <property type="entry name" value="Complement Module, domain 1"/>
    <property type="match status" value="5"/>
</dbReference>
<organism evidence="9 10">
    <name type="scientific">Ridgeia piscesae</name>
    <name type="common">Tubeworm</name>
    <dbReference type="NCBI Taxonomy" id="27915"/>
    <lineage>
        <taxon>Eukaryota</taxon>
        <taxon>Metazoa</taxon>
        <taxon>Spiralia</taxon>
        <taxon>Lophotrochozoa</taxon>
        <taxon>Annelida</taxon>
        <taxon>Polychaeta</taxon>
        <taxon>Sedentaria</taxon>
        <taxon>Canalipalpata</taxon>
        <taxon>Sabellida</taxon>
        <taxon>Siboglinidae</taxon>
        <taxon>Ridgeia</taxon>
    </lineage>
</organism>
<dbReference type="Pfam" id="PF00084">
    <property type="entry name" value="Sushi"/>
    <property type="match status" value="2"/>
</dbReference>
<evidence type="ECO:0000256" key="5">
    <source>
        <dbReference type="PROSITE-ProRule" id="PRU00302"/>
    </source>
</evidence>
<dbReference type="GO" id="GO:0016020">
    <property type="term" value="C:membrane"/>
    <property type="evidence" value="ECO:0007669"/>
    <property type="project" value="InterPro"/>
</dbReference>
<dbReference type="InterPro" id="IPR001879">
    <property type="entry name" value="GPCR_2_extracellular_dom"/>
</dbReference>
<dbReference type="PROSITE" id="PS50227">
    <property type="entry name" value="G_PROTEIN_RECEP_F2_3"/>
    <property type="match status" value="1"/>
</dbReference>
<name>A0AAD9P2K6_RIDPI</name>
<keyword evidence="4" id="KW-0325">Glycoprotein</keyword>
<feature type="domain" description="Sushi" evidence="8">
    <location>
        <begin position="341"/>
        <end position="402"/>
    </location>
</feature>
<keyword evidence="6" id="KW-0472">Membrane</keyword>
<dbReference type="SMART" id="SM00032">
    <property type="entry name" value="CCP"/>
    <property type="match status" value="7"/>
</dbReference>
<feature type="transmembrane region" description="Helical" evidence="6">
    <location>
        <begin position="482"/>
        <end position="506"/>
    </location>
</feature>
<evidence type="ECO:0000313" key="10">
    <source>
        <dbReference type="Proteomes" id="UP001209878"/>
    </source>
</evidence>
<gene>
    <name evidence="9" type="ORF">NP493_181g04024</name>
</gene>
<keyword evidence="2" id="KW-0677">Repeat</keyword>
<keyword evidence="1 5" id="KW-0768">Sushi</keyword>
<evidence type="ECO:0000256" key="2">
    <source>
        <dbReference type="ARBA" id="ARBA00022737"/>
    </source>
</evidence>
<dbReference type="PROSITE" id="PS50923">
    <property type="entry name" value="SUSHI"/>
    <property type="match status" value="3"/>
</dbReference>
<dbReference type="CDD" id="cd00033">
    <property type="entry name" value="CCP"/>
    <property type="match status" value="2"/>
</dbReference>
<dbReference type="InterPro" id="IPR035976">
    <property type="entry name" value="Sushi/SCR/CCP_sf"/>
</dbReference>
<dbReference type="EMBL" id="JAODUO010000181">
    <property type="protein sequence ID" value="KAK2186998.1"/>
    <property type="molecule type" value="Genomic_DNA"/>
</dbReference>
<comment type="caution">
    <text evidence="5">Lacks conserved residue(s) required for the propagation of feature annotation.</text>
</comment>
<keyword evidence="6" id="KW-1133">Transmembrane helix</keyword>
<keyword evidence="6" id="KW-0812">Transmembrane</keyword>
<evidence type="ECO:0000256" key="4">
    <source>
        <dbReference type="ARBA" id="ARBA00023180"/>
    </source>
</evidence>
<keyword evidence="3" id="KW-1015">Disulfide bond</keyword>
<feature type="domain" description="G-protein coupled receptors family 2 profile 1" evidence="7">
    <location>
        <begin position="265"/>
        <end position="347"/>
    </location>
</feature>
<evidence type="ECO:0000256" key="3">
    <source>
        <dbReference type="ARBA" id="ARBA00023157"/>
    </source>
</evidence>
<feature type="domain" description="Sushi" evidence="8">
    <location>
        <begin position="276"/>
        <end position="340"/>
    </location>
</feature>
<evidence type="ECO:0000259" key="8">
    <source>
        <dbReference type="PROSITE" id="PS50923"/>
    </source>
</evidence>
<dbReference type="InterPro" id="IPR050350">
    <property type="entry name" value="Compl-Cell_Adhes-Reg"/>
</dbReference>
<dbReference type="InterPro" id="IPR000436">
    <property type="entry name" value="Sushi_SCR_CCP_dom"/>
</dbReference>
<dbReference type="GO" id="GO:0004930">
    <property type="term" value="F:G protein-coupled receptor activity"/>
    <property type="evidence" value="ECO:0007669"/>
    <property type="project" value="InterPro"/>
</dbReference>
<feature type="domain" description="Sushi" evidence="8">
    <location>
        <begin position="150"/>
        <end position="220"/>
    </location>
</feature>
<evidence type="ECO:0000256" key="1">
    <source>
        <dbReference type="ARBA" id="ARBA00022659"/>
    </source>
</evidence>